<comment type="similarity">
    <text evidence="1">Belongs to the bacterial solute-binding protein 5 family.</text>
</comment>
<keyword evidence="3" id="KW-0732">Signal</keyword>
<dbReference type="SUPFAM" id="SSF53850">
    <property type="entry name" value="Periplasmic binding protein-like II"/>
    <property type="match status" value="1"/>
</dbReference>
<dbReference type="InterPro" id="IPR000914">
    <property type="entry name" value="SBP_5_dom"/>
</dbReference>
<gene>
    <name evidence="5" type="ORF">GCM10007916_26690</name>
</gene>
<dbReference type="PANTHER" id="PTHR30290">
    <property type="entry name" value="PERIPLASMIC BINDING COMPONENT OF ABC TRANSPORTER"/>
    <property type="match status" value="1"/>
</dbReference>
<proteinExistence type="inferred from homology"/>
<comment type="caution">
    <text evidence="5">The sequence shown here is derived from an EMBL/GenBank/DDBJ whole genome shotgun (WGS) entry which is preliminary data.</text>
</comment>
<reference evidence="6" key="1">
    <citation type="journal article" date="2019" name="Int. J. Syst. Evol. Microbiol.">
        <title>The Global Catalogue of Microorganisms (GCM) 10K type strain sequencing project: providing services to taxonomists for standard genome sequencing and annotation.</title>
        <authorList>
            <consortium name="The Broad Institute Genomics Platform"/>
            <consortium name="The Broad Institute Genome Sequencing Center for Infectious Disease"/>
            <person name="Wu L."/>
            <person name="Ma J."/>
        </authorList>
    </citation>
    <scope>NUCLEOTIDE SEQUENCE [LARGE SCALE GENOMIC DNA]</scope>
    <source>
        <strain evidence="6">NBRC 103166</strain>
    </source>
</reference>
<feature type="domain" description="Solute-binding protein family 5" evidence="4">
    <location>
        <begin position="77"/>
        <end position="412"/>
    </location>
</feature>
<keyword evidence="2" id="KW-0813">Transport</keyword>
<dbReference type="EMBL" id="BSPQ01000013">
    <property type="protein sequence ID" value="GLS91600.1"/>
    <property type="molecule type" value="Genomic_DNA"/>
</dbReference>
<dbReference type="Proteomes" id="UP001157353">
    <property type="component" value="Unassembled WGS sequence"/>
</dbReference>
<evidence type="ECO:0000313" key="6">
    <source>
        <dbReference type="Proteomes" id="UP001157353"/>
    </source>
</evidence>
<keyword evidence="6" id="KW-1185">Reference proteome</keyword>
<evidence type="ECO:0000256" key="1">
    <source>
        <dbReference type="ARBA" id="ARBA00005695"/>
    </source>
</evidence>
<organism evidence="5 6">
    <name type="scientific">Psychromonas marina</name>
    <dbReference type="NCBI Taxonomy" id="88364"/>
    <lineage>
        <taxon>Bacteria</taxon>
        <taxon>Pseudomonadati</taxon>
        <taxon>Pseudomonadota</taxon>
        <taxon>Gammaproteobacteria</taxon>
        <taxon>Alteromonadales</taxon>
        <taxon>Psychromonadaceae</taxon>
        <taxon>Psychromonas</taxon>
    </lineage>
</organism>
<sequence>MLLLFVQVAQTQASIIVDAQPDTQNVVQVAVTDIPSSFYPYADVELPEHYSHLFFDPLLRWGNTKQLEYRLLDKFKTINSRKTRFYLKKKIYFHSGNSLTSNDVIWSLKEVLKISTLKKEGQETIKITRVNNHQFDIESQFTQAQLLDYLTHIFILDSRFYKSNKIDHNTPQKTLPHPISKLPLSGTGPYQVAGFYAGVNLSVQENRHYWQNQPIVKRLNFIKIQSPESRLYALLANDIDISEQISNKNIETIRLSGSKRIYQTSASNVLFLTINDQNNTIFSQERARNAIHLAINQAGIIKHILNGTGSIDRVFKVNKSEPSLPIYDVKRAKSIFKKIRGPKKLSLLVLADDSIYNDKVIFALINMLKKLEVSLEVTQAETRTEWKALQFKHDLALSMWRTSLIEEHGVYQDIFAHSLLQQYLTLQFEAQEQPLAMADKIQLFEQLQLSDTIIPLFSKNKIWASDKQFDLTHLFSINGIPYWHLLTIND</sequence>
<dbReference type="PANTHER" id="PTHR30290:SF9">
    <property type="entry name" value="OLIGOPEPTIDE-BINDING PROTEIN APPA"/>
    <property type="match status" value="1"/>
</dbReference>
<dbReference type="Gene3D" id="3.10.105.10">
    <property type="entry name" value="Dipeptide-binding Protein, Domain 3"/>
    <property type="match status" value="1"/>
</dbReference>
<accession>A0ABQ6E2Q5</accession>
<dbReference type="Gene3D" id="3.90.76.10">
    <property type="entry name" value="Dipeptide-binding Protein, Domain 1"/>
    <property type="match status" value="1"/>
</dbReference>
<dbReference type="InterPro" id="IPR039424">
    <property type="entry name" value="SBP_5"/>
</dbReference>
<dbReference type="Gene3D" id="3.40.190.10">
    <property type="entry name" value="Periplasmic binding protein-like II"/>
    <property type="match status" value="1"/>
</dbReference>
<name>A0ABQ6E2Q5_9GAMM</name>
<evidence type="ECO:0000313" key="5">
    <source>
        <dbReference type="EMBL" id="GLS91600.1"/>
    </source>
</evidence>
<protein>
    <recommendedName>
        <fullName evidence="4">Solute-binding protein family 5 domain-containing protein</fullName>
    </recommendedName>
</protein>
<dbReference type="Pfam" id="PF00496">
    <property type="entry name" value="SBP_bac_5"/>
    <property type="match status" value="1"/>
</dbReference>
<evidence type="ECO:0000256" key="3">
    <source>
        <dbReference type="ARBA" id="ARBA00022729"/>
    </source>
</evidence>
<dbReference type="CDD" id="cd00995">
    <property type="entry name" value="PBP2_NikA_DppA_OppA_like"/>
    <property type="match status" value="1"/>
</dbReference>
<evidence type="ECO:0000256" key="2">
    <source>
        <dbReference type="ARBA" id="ARBA00022448"/>
    </source>
</evidence>
<evidence type="ECO:0000259" key="4">
    <source>
        <dbReference type="Pfam" id="PF00496"/>
    </source>
</evidence>